<evidence type="ECO:0000259" key="2">
    <source>
        <dbReference type="Pfam" id="PF04909"/>
    </source>
</evidence>
<gene>
    <name evidence="3" type="ORF">M9978_19420</name>
</gene>
<dbReference type="RefSeq" id="WP_254296171.1">
    <property type="nucleotide sequence ID" value="NZ_JAMLDX010000020.1"/>
</dbReference>
<dbReference type="GO" id="GO:0005737">
    <property type="term" value="C:cytoplasm"/>
    <property type="evidence" value="ECO:0007669"/>
    <property type="project" value="TreeGrafter"/>
</dbReference>
<organism evidence="3 4">
    <name type="scientific">Sphingomonas tagetis</name>
    <dbReference type="NCBI Taxonomy" id="2949092"/>
    <lineage>
        <taxon>Bacteria</taxon>
        <taxon>Pseudomonadati</taxon>
        <taxon>Pseudomonadota</taxon>
        <taxon>Alphaproteobacteria</taxon>
        <taxon>Sphingomonadales</taxon>
        <taxon>Sphingomonadaceae</taxon>
        <taxon>Sphingomonas</taxon>
    </lineage>
</organism>
<dbReference type="InterPro" id="IPR032465">
    <property type="entry name" value="ACMSD"/>
</dbReference>
<dbReference type="PANTHER" id="PTHR21240">
    <property type="entry name" value="2-AMINO-3-CARBOXYLMUCONATE-6-SEMIALDEHYDE DECARBOXYLASE"/>
    <property type="match status" value="1"/>
</dbReference>
<dbReference type="AlphaFoldDB" id="A0A9X2KR97"/>
<accession>A0A9X2KR97</accession>
<sequence length="351" mass="39275">MIIDCHGHYTTEPAGHGKFRSDQLALFASGRGEAAYPRISDDEIVESIETNQLRLIRERGADLTIFSPRAVGMGHHDGNERTSQIWTRHCNDLIKRVIDLFPQNFVGVCQLPQSPGVSIANSIDELERCVQELGFVGCNLNPDPSGGHWSGPPLTDRAWYPFFEKMVELDVPAMIHVSGTCNPNFHATGSHYLNADTTAFMQFLQGDLFGDFPELRFIIPHGGGAVPYHWGRFRGLADRLGRPEPREHVLSNVFFDTCVYHQPGIDLLFKVIPIESILFASEMLGAVRSSDPATGHPYDDTKRYVDALDLTERERALVYEGNARRVYPRLDRRIAELGLSQPHRPASSPIS</sequence>
<keyword evidence="1" id="KW-0456">Lyase</keyword>
<evidence type="ECO:0000313" key="4">
    <source>
        <dbReference type="Proteomes" id="UP001139451"/>
    </source>
</evidence>
<dbReference type="Gene3D" id="3.20.20.140">
    <property type="entry name" value="Metal-dependent hydrolases"/>
    <property type="match status" value="1"/>
</dbReference>
<dbReference type="GO" id="GO:0016787">
    <property type="term" value="F:hydrolase activity"/>
    <property type="evidence" value="ECO:0007669"/>
    <property type="project" value="InterPro"/>
</dbReference>
<dbReference type="InterPro" id="IPR006680">
    <property type="entry name" value="Amidohydro-rel"/>
</dbReference>
<dbReference type="PANTHER" id="PTHR21240:SF28">
    <property type="entry name" value="ISO-OROTATE DECARBOXYLASE (EUROFUNG)"/>
    <property type="match status" value="1"/>
</dbReference>
<dbReference type="SUPFAM" id="SSF51556">
    <property type="entry name" value="Metallo-dependent hydrolases"/>
    <property type="match status" value="1"/>
</dbReference>
<dbReference type="InterPro" id="IPR032466">
    <property type="entry name" value="Metal_Hydrolase"/>
</dbReference>
<reference evidence="3" key="1">
    <citation type="submission" date="2022-05" db="EMBL/GenBank/DDBJ databases">
        <title>Sphingomonas sp. strain MG17 Genome sequencing and assembly.</title>
        <authorList>
            <person name="Kim I."/>
        </authorList>
    </citation>
    <scope>NUCLEOTIDE SEQUENCE</scope>
    <source>
        <strain evidence="3">MG17</strain>
    </source>
</reference>
<dbReference type="GO" id="GO:0016831">
    <property type="term" value="F:carboxy-lyase activity"/>
    <property type="evidence" value="ECO:0007669"/>
    <property type="project" value="InterPro"/>
</dbReference>
<dbReference type="GO" id="GO:0019748">
    <property type="term" value="P:secondary metabolic process"/>
    <property type="evidence" value="ECO:0007669"/>
    <property type="project" value="TreeGrafter"/>
</dbReference>
<evidence type="ECO:0000313" key="3">
    <source>
        <dbReference type="EMBL" id="MCP3732598.1"/>
    </source>
</evidence>
<feature type="domain" description="Amidohydrolase-related" evidence="2">
    <location>
        <begin position="3"/>
        <end position="328"/>
    </location>
</feature>
<dbReference type="EMBL" id="JAMLDX010000020">
    <property type="protein sequence ID" value="MCP3732598.1"/>
    <property type="molecule type" value="Genomic_DNA"/>
</dbReference>
<dbReference type="Proteomes" id="UP001139451">
    <property type="component" value="Unassembled WGS sequence"/>
</dbReference>
<comment type="caution">
    <text evidence="3">The sequence shown here is derived from an EMBL/GenBank/DDBJ whole genome shotgun (WGS) entry which is preliminary data.</text>
</comment>
<dbReference type="Pfam" id="PF04909">
    <property type="entry name" value="Amidohydro_2"/>
    <property type="match status" value="1"/>
</dbReference>
<keyword evidence="4" id="KW-1185">Reference proteome</keyword>
<name>A0A9X2KR97_9SPHN</name>
<protein>
    <submittedName>
        <fullName evidence="3">Amidohydrolase</fullName>
    </submittedName>
</protein>
<evidence type="ECO:0000256" key="1">
    <source>
        <dbReference type="ARBA" id="ARBA00023239"/>
    </source>
</evidence>
<proteinExistence type="predicted"/>